<name>A0A9P0YQ37_CUSEU</name>
<dbReference type="AlphaFoldDB" id="A0A9P0YQ37"/>
<dbReference type="InterPro" id="IPR000916">
    <property type="entry name" value="Bet_v_I/MLP"/>
</dbReference>
<evidence type="ECO:0000259" key="2">
    <source>
        <dbReference type="SMART" id="SM01037"/>
    </source>
</evidence>
<evidence type="ECO:0000313" key="4">
    <source>
        <dbReference type="Proteomes" id="UP001152484"/>
    </source>
</evidence>
<comment type="caution">
    <text evidence="3">The sequence shown here is derived from an EMBL/GenBank/DDBJ whole genome shotgun (WGS) entry which is preliminary data.</text>
</comment>
<dbReference type="InterPro" id="IPR023393">
    <property type="entry name" value="START-like_dom_sf"/>
</dbReference>
<dbReference type="Gene3D" id="3.30.530.20">
    <property type="match status" value="1"/>
</dbReference>
<proteinExistence type="inferred from homology"/>
<keyword evidence="4" id="KW-1185">Reference proteome</keyword>
<dbReference type="GO" id="GO:0010427">
    <property type="term" value="F:abscisic acid binding"/>
    <property type="evidence" value="ECO:0007669"/>
    <property type="project" value="InterPro"/>
</dbReference>
<dbReference type="PANTHER" id="PTHR31907">
    <property type="entry name" value="MLP-LIKE PROTEIN 423"/>
    <property type="match status" value="1"/>
</dbReference>
<dbReference type="FunFam" id="3.30.530.20:FF:000007">
    <property type="entry name" value="Major pollen allergen Bet v 1-A"/>
    <property type="match status" value="1"/>
</dbReference>
<dbReference type="Proteomes" id="UP001152484">
    <property type="component" value="Unassembled WGS sequence"/>
</dbReference>
<dbReference type="SUPFAM" id="SSF55961">
    <property type="entry name" value="Bet v1-like"/>
    <property type="match status" value="1"/>
</dbReference>
<dbReference type="PRINTS" id="PR00634">
    <property type="entry name" value="BETALLERGEN"/>
</dbReference>
<dbReference type="GO" id="GO:0038023">
    <property type="term" value="F:signaling receptor activity"/>
    <property type="evidence" value="ECO:0007669"/>
    <property type="project" value="InterPro"/>
</dbReference>
<protein>
    <recommendedName>
        <fullName evidence="2">Bet v I/Major latex protein domain-containing protein</fullName>
    </recommendedName>
</protein>
<gene>
    <name evidence="3" type="ORF">CEURO_LOCUS3969</name>
</gene>
<dbReference type="InterPro" id="IPR051761">
    <property type="entry name" value="MLP-like_ligand-binding"/>
</dbReference>
<dbReference type="InterPro" id="IPR024949">
    <property type="entry name" value="Bet_v_I_allergen"/>
</dbReference>
<dbReference type="OrthoDB" id="1567931at2759"/>
<organism evidence="3 4">
    <name type="scientific">Cuscuta europaea</name>
    <name type="common">European dodder</name>
    <dbReference type="NCBI Taxonomy" id="41803"/>
    <lineage>
        <taxon>Eukaryota</taxon>
        <taxon>Viridiplantae</taxon>
        <taxon>Streptophyta</taxon>
        <taxon>Embryophyta</taxon>
        <taxon>Tracheophyta</taxon>
        <taxon>Spermatophyta</taxon>
        <taxon>Magnoliopsida</taxon>
        <taxon>eudicotyledons</taxon>
        <taxon>Gunneridae</taxon>
        <taxon>Pentapetalae</taxon>
        <taxon>asterids</taxon>
        <taxon>lamiids</taxon>
        <taxon>Solanales</taxon>
        <taxon>Convolvulaceae</taxon>
        <taxon>Cuscuteae</taxon>
        <taxon>Cuscuta</taxon>
        <taxon>Cuscuta subgen. Cuscuta</taxon>
    </lineage>
</organism>
<dbReference type="GO" id="GO:0004864">
    <property type="term" value="F:protein phosphatase inhibitor activity"/>
    <property type="evidence" value="ECO:0007669"/>
    <property type="project" value="InterPro"/>
</dbReference>
<evidence type="ECO:0000313" key="3">
    <source>
        <dbReference type="EMBL" id="CAH9071271.1"/>
    </source>
</evidence>
<comment type="similarity">
    <text evidence="1">Belongs to the BetVI family.</text>
</comment>
<evidence type="ECO:0000256" key="1">
    <source>
        <dbReference type="ARBA" id="ARBA00009744"/>
    </source>
</evidence>
<dbReference type="CDD" id="cd07816">
    <property type="entry name" value="Bet_v1-like"/>
    <property type="match status" value="1"/>
</dbReference>
<dbReference type="GO" id="GO:0006952">
    <property type="term" value="P:defense response"/>
    <property type="evidence" value="ECO:0007669"/>
    <property type="project" value="InterPro"/>
</dbReference>
<dbReference type="EMBL" id="CAMAPE010000006">
    <property type="protein sequence ID" value="CAH9071271.1"/>
    <property type="molecule type" value="Genomic_DNA"/>
</dbReference>
<feature type="domain" description="Bet v I/Major latex protein" evidence="2">
    <location>
        <begin position="2"/>
        <end position="151"/>
    </location>
</feature>
<dbReference type="SMART" id="SM01037">
    <property type="entry name" value="Bet_v_1"/>
    <property type="match status" value="1"/>
</dbReference>
<accession>A0A9P0YQ37</accession>
<dbReference type="GO" id="GO:0009738">
    <property type="term" value="P:abscisic acid-activated signaling pathway"/>
    <property type="evidence" value="ECO:0007669"/>
    <property type="project" value="InterPro"/>
</dbReference>
<reference evidence="3" key="1">
    <citation type="submission" date="2022-07" db="EMBL/GenBank/DDBJ databases">
        <authorList>
            <person name="Macas J."/>
            <person name="Novak P."/>
            <person name="Neumann P."/>
        </authorList>
    </citation>
    <scope>NUCLEOTIDE SEQUENCE</scope>
</reference>
<sequence length="151" mass="16585">MAGQGKIEVDVEVNVGAEKLWSSLKDSITVFPKAFPQQYKSIEVVEGDGVSVGSVRLVTFAEGTPLVTFSKEKIESVDEEKKSLSYNVIEGDILKYYKNFKANVVVTPKGDGSLVKWSCEFEKASEEVPEPSLIKDAAVKTFKGLEVYLKA</sequence>
<dbReference type="Pfam" id="PF00407">
    <property type="entry name" value="Bet_v_1"/>
    <property type="match status" value="1"/>
</dbReference>